<proteinExistence type="predicted"/>
<dbReference type="RefSeq" id="WP_188776245.1">
    <property type="nucleotide sequence ID" value="NZ_BMMB01000006.1"/>
</dbReference>
<sequence length="383" mass="43416">MKIAMITETFLPSTDGIVTRLTAVIRWLRKQGHDVLIIAPESDLHEFEGATIAGIPAYRFFLYRSKKLALPLPRIARLLREFEPDLVHVVNPAILGAAGILFGKKWPLVASYHTHIPHYADHYRVGWMKPVLWWYLRVLHNQAQLNLCTSDTVMQELHSQRFHRVKLWQRGVDTERFDPAFRSESMRKQLSDGEPEKVLLLYVGRLAAEKQIERIRNVLEHSDRFRLAIVGDGPHRAALEQHFAGTATIFTGFLHGEELSEAYASSDIFIFPSTTETLGLVLLEAMAAGLPIVAAQSGPTLEQVQHRVTGMLYDPKIPESFRELMLELVDESLRHKLGTAARQSALQLGWDGPSRQLLSFYDSLLQEAAKKAMPRNKTSRDSV</sequence>
<feature type="domain" description="Glycosyltransferase subfamily 4-like N-terminal" evidence="2">
    <location>
        <begin position="15"/>
        <end position="176"/>
    </location>
</feature>
<accession>A0ABU1J0U9</accession>
<feature type="domain" description="Glycosyl transferase family 1" evidence="1">
    <location>
        <begin position="195"/>
        <end position="343"/>
    </location>
</feature>
<dbReference type="CDD" id="cd03814">
    <property type="entry name" value="GT4-like"/>
    <property type="match status" value="1"/>
</dbReference>
<gene>
    <name evidence="3" type="ORF">JOC58_002135</name>
</gene>
<name>A0ABU1J0U9_9BACL</name>
<protein>
    <submittedName>
        <fullName evidence="3">Glycosyltransferase involved in cell wall biosynthesis</fullName>
    </submittedName>
</protein>
<dbReference type="SUPFAM" id="SSF53756">
    <property type="entry name" value="UDP-Glycosyltransferase/glycogen phosphorylase"/>
    <property type="match status" value="1"/>
</dbReference>
<dbReference type="EMBL" id="JAVDQH010000007">
    <property type="protein sequence ID" value="MDR6244242.1"/>
    <property type="molecule type" value="Genomic_DNA"/>
</dbReference>
<reference evidence="3 4" key="1">
    <citation type="submission" date="2023-07" db="EMBL/GenBank/DDBJ databases">
        <title>Genomic Encyclopedia of Type Strains, Phase IV (KMG-IV): sequencing the most valuable type-strain genomes for metagenomic binning, comparative biology and taxonomic classification.</title>
        <authorList>
            <person name="Goeker M."/>
        </authorList>
    </citation>
    <scope>NUCLEOTIDE SEQUENCE [LARGE SCALE GENOMIC DNA]</scope>
    <source>
        <strain evidence="3 4">DSM 22170</strain>
    </source>
</reference>
<dbReference type="Proteomes" id="UP001185028">
    <property type="component" value="Unassembled WGS sequence"/>
</dbReference>
<dbReference type="PANTHER" id="PTHR45947:SF3">
    <property type="entry name" value="SULFOQUINOVOSYL TRANSFERASE SQD2"/>
    <property type="match status" value="1"/>
</dbReference>
<dbReference type="InterPro" id="IPR001296">
    <property type="entry name" value="Glyco_trans_1"/>
</dbReference>
<evidence type="ECO:0000313" key="3">
    <source>
        <dbReference type="EMBL" id="MDR6244242.1"/>
    </source>
</evidence>
<dbReference type="InterPro" id="IPR050194">
    <property type="entry name" value="Glycosyltransferase_grp1"/>
</dbReference>
<dbReference type="Pfam" id="PF13439">
    <property type="entry name" value="Glyco_transf_4"/>
    <property type="match status" value="1"/>
</dbReference>
<dbReference type="Gene3D" id="3.40.50.2000">
    <property type="entry name" value="Glycogen Phosphorylase B"/>
    <property type="match status" value="2"/>
</dbReference>
<evidence type="ECO:0000313" key="4">
    <source>
        <dbReference type="Proteomes" id="UP001185028"/>
    </source>
</evidence>
<evidence type="ECO:0000259" key="1">
    <source>
        <dbReference type="Pfam" id="PF00534"/>
    </source>
</evidence>
<dbReference type="InterPro" id="IPR028098">
    <property type="entry name" value="Glyco_trans_4-like_N"/>
</dbReference>
<keyword evidence="4" id="KW-1185">Reference proteome</keyword>
<organism evidence="3 4">
    <name type="scientific">Paenibacillus hunanensis</name>
    <dbReference type="NCBI Taxonomy" id="539262"/>
    <lineage>
        <taxon>Bacteria</taxon>
        <taxon>Bacillati</taxon>
        <taxon>Bacillota</taxon>
        <taxon>Bacilli</taxon>
        <taxon>Bacillales</taxon>
        <taxon>Paenibacillaceae</taxon>
        <taxon>Paenibacillus</taxon>
    </lineage>
</organism>
<dbReference type="Pfam" id="PF00534">
    <property type="entry name" value="Glycos_transf_1"/>
    <property type="match status" value="1"/>
</dbReference>
<evidence type="ECO:0000259" key="2">
    <source>
        <dbReference type="Pfam" id="PF13439"/>
    </source>
</evidence>
<comment type="caution">
    <text evidence="3">The sequence shown here is derived from an EMBL/GenBank/DDBJ whole genome shotgun (WGS) entry which is preliminary data.</text>
</comment>
<dbReference type="PANTHER" id="PTHR45947">
    <property type="entry name" value="SULFOQUINOVOSYL TRANSFERASE SQD2"/>
    <property type="match status" value="1"/>
</dbReference>